<dbReference type="GO" id="GO:0016020">
    <property type="term" value="C:membrane"/>
    <property type="evidence" value="ECO:0007669"/>
    <property type="project" value="UniProtKB-SubCell"/>
</dbReference>
<evidence type="ECO:0000256" key="11">
    <source>
        <dbReference type="ARBA" id="ARBA00043671"/>
    </source>
</evidence>
<evidence type="ECO:0000256" key="13">
    <source>
        <dbReference type="ARBA" id="ARBA00043832"/>
    </source>
</evidence>
<dbReference type="PANTHER" id="PTHR20963">
    <property type="entry name" value="MULTIPLE INOSITOL POLYPHOSPHATE PHOSPHATASE-RELATED"/>
    <property type="match status" value="1"/>
</dbReference>
<dbReference type="EC" id="3.1.3.62" evidence="4"/>
<dbReference type="InterPro" id="IPR029033">
    <property type="entry name" value="His_PPase_superfam"/>
</dbReference>
<feature type="non-terminal residue" evidence="15">
    <location>
        <position position="1"/>
    </location>
</feature>
<gene>
    <name evidence="15" type="ORF">MNOR_LOCUS31249</name>
</gene>
<sequence>VVSLWQYGREGTTIPTEETYTQEIMNRLQQIRNDILENHRKNKSSLCQRDTSGLSSWSPTVHEKPGELAPYGHYLLLTQAQRYKEKLFRNRPPINEDNFKFYHGEDGSGRQSAEQLLNGWTPTYSPTEFLPMVYMHNAGHLTQDSCIEDSYSYDSSDSETRLIQKLIREVSERLGFDSPLAKRELLMMYYACHMQISLQPRLQSPWCVVFTDQQLEVLEYLEDIKAYHYDGYGGENYYSACGPLEHMRDAFNLALEKRYDINYSPTAHFVVTDEHALLRFITLLGIGKDNLPIKADNFDYFQNYRRNWRTSYLAPHAGHVSFALLKCMDKYYVRTHLQERPVLMYNCSSEAQCAWSDFQQNIDLILNECRHVTHCGATTMIISHSILSFMIFITFWIK</sequence>
<comment type="subcellular location">
    <subcellularLocation>
        <location evidence="1">Membrane</location>
    </subcellularLocation>
</comment>
<dbReference type="Proteomes" id="UP001497623">
    <property type="component" value="Unassembled WGS sequence"/>
</dbReference>
<feature type="transmembrane region" description="Helical" evidence="14">
    <location>
        <begin position="377"/>
        <end position="397"/>
    </location>
</feature>
<keyword evidence="8 14" id="KW-0472">Membrane</keyword>
<dbReference type="AlphaFoldDB" id="A0AAV2S4H1"/>
<evidence type="ECO:0000256" key="7">
    <source>
        <dbReference type="ARBA" id="ARBA00022801"/>
    </source>
</evidence>
<proteinExistence type="inferred from homology"/>
<keyword evidence="14" id="KW-0812">Transmembrane</keyword>
<evidence type="ECO:0000256" key="2">
    <source>
        <dbReference type="ARBA" id="ARBA00008422"/>
    </source>
</evidence>
<evidence type="ECO:0000256" key="9">
    <source>
        <dbReference type="ARBA" id="ARBA00031642"/>
    </source>
</evidence>
<evidence type="ECO:0000313" key="16">
    <source>
        <dbReference type="Proteomes" id="UP001497623"/>
    </source>
</evidence>
<dbReference type="EC" id="3.1.3.80" evidence="3"/>
<evidence type="ECO:0000256" key="10">
    <source>
        <dbReference type="ARBA" id="ARBA00043668"/>
    </source>
</evidence>
<evidence type="ECO:0000313" key="15">
    <source>
        <dbReference type="EMBL" id="CAL4153913.1"/>
    </source>
</evidence>
<keyword evidence="6" id="KW-0732">Signal</keyword>
<dbReference type="GO" id="GO:0052745">
    <property type="term" value="F:inositol phosphate phosphatase activity"/>
    <property type="evidence" value="ECO:0007669"/>
    <property type="project" value="TreeGrafter"/>
</dbReference>
<dbReference type="EMBL" id="CAXKWB010039915">
    <property type="protein sequence ID" value="CAL4153913.1"/>
    <property type="molecule type" value="Genomic_DNA"/>
</dbReference>
<evidence type="ECO:0000256" key="14">
    <source>
        <dbReference type="SAM" id="Phobius"/>
    </source>
</evidence>
<dbReference type="SUPFAM" id="SSF53254">
    <property type="entry name" value="Phosphoglycerate mutase-like"/>
    <property type="match status" value="1"/>
</dbReference>
<comment type="catalytic activity">
    <reaction evidence="12">
        <text>1D-myo-inositol hexakisphosphate + H2O = 1D-myo-inositol 1,2,4,5,6-pentakisphosphate + phosphate</text>
        <dbReference type="Rhea" id="RHEA:16989"/>
        <dbReference type="ChEBI" id="CHEBI:15377"/>
        <dbReference type="ChEBI" id="CHEBI:43474"/>
        <dbReference type="ChEBI" id="CHEBI:57798"/>
        <dbReference type="ChEBI" id="CHEBI:58130"/>
        <dbReference type="EC" id="3.1.3.62"/>
    </reaction>
    <physiologicalReaction direction="left-to-right" evidence="12">
        <dbReference type="Rhea" id="RHEA:16990"/>
    </physiologicalReaction>
</comment>
<dbReference type="PANTHER" id="PTHR20963:SF8">
    <property type="entry name" value="MULTIPLE INOSITOL POLYPHOSPHATE PHOSPHATASE 1"/>
    <property type="match status" value="1"/>
</dbReference>
<dbReference type="GO" id="GO:0034417">
    <property type="term" value="F:bisphosphoglycerate 3-phosphatase activity"/>
    <property type="evidence" value="ECO:0007669"/>
    <property type="project" value="UniProtKB-EC"/>
</dbReference>
<dbReference type="InterPro" id="IPR000560">
    <property type="entry name" value="His_Pase_clade-2"/>
</dbReference>
<evidence type="ECO:0000256" key="4">
    <source>
        <dbReference type="ARBA" id="ARBA00013040"/>
    </source>
</evidence>
<protein>
    <recommendedName>
        <fullName evidence="5">Multiple inositol polyphosphate phosphatase 1</fullName>
        <ecNumber evidence="4">3.1.3.62</ecNumber>
        <ecNumber evidence="3">3.1.3.80</ecNumber>
    </recommendedName>
    <alternativeName>
        <fullName evidence="9">2,3-bisphosphoglycerate 3-phosphatase</fullName>
    </alternativeName>
</protein>
<keyword evidence="14" id="KW-1133">Transmembrane helix</keyword>
<accession>A0AAV2S4H1</accession>
<evidence type="ECO:0000256" key="3">
    <source>
        <dbReference type="ARBA" id="ARBA00012976"/>
    </source>
</evidence>
<keyword evidence="16" id="KW-1185">Reference proteome</keyword>
<comment type="catalytic activity">
    <reaction evidence="13">
        <text>(2R)-2,3-bisphosphoglycerate + H2O = (2R)-2-phosphoglycerate + phosphate</text>
        <dbReference type="Rhea" id="RHEA:27381"/>
        <dbReference type="ChEBI" id="CHEBI:15377"/>
        <dbReference type="ChEBI" id="CHEBI:43474"/>
        <dbReference type="ChEBI" id="CHEBI:58248"/>
        <dbReference type="ChEBI" id="CHEBI:58289"/>
        <dbReference type="EC" id="3.1.3.80"/>
    </reaction>
    <physiologicalReaction direction="left-to-right" evidence="13">
        <dbReference type="Rhea" id="RHEA:27382"/>
    </physiologicalReaction>
</comment>
<dbReference type="Gene3D" id="3.40.50.1240">
    <property type="entry name" value="Phosphoglycerate mutase-like"/>
    <property type="match status" value="1"/>
</dbReference>
<comment type="caution">
    <text evidence="15">The sequence shown here is derived from an EMBL/GenBank/DDBJ whole genome shotgun (WGS) entry which is preliminary data.</text>
</comment>
<name>A0AAV2S4H1_MEGNR</name>
<comment type="similarity">
    <text evidence="2">Belongs to the histidine acid phosphatase family. MINPP1 subfamily.</text>
</comment>
<dbReference type="Pfam" id="PF00328">
    <property type="entry name" value="His_Phos_2"/>
    <property type="match status" value="1"/>
</dbReference>
<keyword evidence="7" id="KW-0378">Hydrolase</keyword>
<evidence type="ECO:0000256" key="5">
    <source>
        <dbReference type="ARBA" id="ARBA00018097"/>
    </source>
</evidence>
<evidence type="ECO:0000256" key="8">
    <source>
        <dbReference type="ARBA" id="ARBA00023136"/>
    </source>
</evidence>
<comment type="catalytic activity">
    <reaction evidence="10">
        <text>1D-myo-inositol 1,2,5,6-tetrakisphosphate + H2O = 1D-myo-inositol 1,2,6-trisphosphate + phosphate</text>
        <dbReference type="Rhea" id="RHEA:77119"/>
        <dbReference type="ChEBI" id="CHEBI:15377"/>
        <dbReference type="ChEBI" id="CHEBI:43474"/>
        <dbReference type="ChEBI" id="CHEBI:195535"/>
        <dbReference type="ChEBI" id="CHEBI:195537"/>
        <dbReference type="EC" id="3.1.3.62"/>
    </reaction>
    <physiologicalReaction direction="left-to-right" evidence="10">
        <dbReference type="Rhea" id="RHEA:77120"/>
    </physiologicalReaction>
</comment>
<evidence type="ECO:0000256" key="1">
    <source>
        <dbReference type="ARBA" id="ARBA00004370"/>
    </source>
</evidence>
<organism evidence="15 16">
    <name type="scientific">Meganyctiphanes norvegica</name>
    <name type="common">Northern krill</name>
    <name type="synonym">Thysanopoda norvegica</name>
    <dbReference type="NCBI Taxonomy" id="48144"/>
    <lineage>
        <taxon>Eukaryota</taxon>
        <taxon>Metazoa</taxon>
        <taxon>Ecdysozoa</taxon>
        <taxon>Arthropoda</taxon>
        <taxon>Crustacea</taxon>
        <taxon>Multicrustacea</taxon>
        <taxon>Malacostraca</taxon>
        <taxon>Eumalacostraca</taxon>
        <taxon>Eucarida</taxon>
        <taxon>Euphausiacea</taxon>
        <taxon>Euphausiidae</taxon>
        <taxon>Meganyctiphanes</taxon>
    </lineage>
</organism>
<evidence type="ECO:0000256" key="6">
    <source>
        <dbReference type="ARBA" id="ARBA00022729"/>
    </source>
</evidence>
<reference evidence="15 16" key="1">
    <citation type="submission" date="2024-05" db="EMBL/GenBank/DDBJ databases">
        <authorList>
            <person name="Wallberg A."/>
        </authorList>
    </citation>
    <scope>NUCLEOTIDE SEQUENCE [LARGE SCALE GENOMIC DNA]</scope>
</reference>
<evidence type="ECO:0000256" key="12">
    <source>
        <dbReference type="ARBA" id="ARBA00043691"/>
    </source>
</evidence>
<comment type="catalytic activity">
    <reaction evidence="11">
        <text>1D-myo-inositol 1,2,4,5,6-pentakisphosphate + H2O = 1D-myo-inositol 1,2,5,6-tetrakisphosphate + phosphate</text>
        <dbReference type="Rhea" id="RHEA:77115"/>
        <dbReference type="ChEBI" id="CHEBI:15377"/>
        <dbReference type="ChEBI" id="CHEBI:43474"/>
        <dbReference type="ChEBI" id="CHEBI:57798"/>
        <dbReference type="ChEBI" id="CHEBI:195535"/>
        <dbReference type="EC" id="3.1.3.62"/>
    </reaction>
    <physiologicalReaction direction="left-to-right" evidence="11">
        <dbReference type="Rhea" id="RHEA:77116"/>
    </physiologicalReaction>
</comment>
<dbReference type="GO" id="GO:0003993">
    <property type="term" value="F:acid phosphatase activity"/>
    <property type="evidence" value="ECO:0007669"/>
    <property type="project" value="TreeGrafter"/>
</dbReference>